<name>A0A7G6T559_9HYPH</name>
<dbReference type="Proteomes" id="UP000515465">
    <property type="component" value="Plasmid p_3"/>
</dbReference>
<dbReference type="SUPFAM" id="SSF48452">
    <property type="entry name" value="TPR-like"/>
    <property type="match status" value="1"/>
</dbReference>
<dbReference type="InterPro" id="IPR011990">
    <property type="entry name" value="TPR-like_helical_dom_sf"/>
</dbReference>
<keyword evidence="1" id="KW-0614">Plasmid</keyword>
<evidence type="ECO:0000313" key="1">
    <source>
        <dbReference type="EMBL" id="QND61891.1"/>
    </source>
</evidence>
<evidence type="ECO:0000313" key="2">
    <source>
        <dbReference type="Proteomes" id="UP000515465"/>
    </source>
</evidence>
<reference evidence="2" key="1">
    <citation type="journal article" date="2020" name="Mol. Plant Microbe">
        <title>Rhizobial microsymbionts of the narrowly endemic Oxytropis species growing in Kamchatka are characterized by significant genetic diversity and possess a set of genes that are associated with T3SS and T6SS secretion systems and can affect the development of symbiosis.</title>
        <authorList>
            <person name="Safronova V."/>
            <person name="Guro P."/>
            <person name="Sazanova A."/>
            <person name="Kuznetsova I."/>
            <person name="Belimov A."/>
            <person name="Yakubov V."/>
            <person name="Chirak E."/>
            <person name="Afonin A."/>
            <person name="Gogolev Y."/>
            <person name="Andronov E."/>
            <person name="Tikhonovich I."/>
        </authorList>
    </citation>
    <scope>NUCLEOTIDE SEQUENCE [LARGE SCALE GENOMIC DNA]</scope>
    <source>
        <strain evidence="2">583</strain>
        <plasmid evidence="2">p_3</plasmid>
    </source>
</reference>
<organism evidence="1 2">
    <name type="scientific">Mesorhizobium huakuii</name>
    <dbReference type="NCBI Taxonomy" id="28104"/>
    <lineage>
        <taxon>Bacteria</taxon>
        <taxon>Pseudomonadati</taxon>
        <taxon>Pseudomonadota</taxon>
        <taxon>Alphaproteobacteria</taxon>
        <taxon>Hyphomicrobiales</taxon>
        <taxon>Phyllobacteriaceae</taxon>
        <taxon>Mesorhizobium</taxon>
    </lineage>
</organism>
<dbReference type="AlphaFoldDB" id="A0A7G6T559"/>
<accession>A0A7G6T559</accession>
<dbReference type="EMBL" id="CP050298">
    <property type="protein sequence ID" value="QND61891.1"/>
    <property type="molecule type" value="Genomic_DNA"/>
</dbReference>
<dbReference type="Gene3D" id="1.25.40.10">
    <property type="entry name" value="Tetratricopeptide repeat domain"/>
    <property type="match status" value="1"/>
</dbReference>
<protein>
    <submittedName>
        <fullName evidence="1">Tetratricopeptide repeat protein</fullName>
    </submittedName>
</protein>
<dbReference type="RefSeq" id="WP_183455009.1">
    <property type="nucleotide sequence ID" value="NZ_CP050298.1"/>
</dbReference>
<sequence length="523" mass="56889">MSVEIAAQKPDARAVAAASVGILRAGQTGNIEEAIHLALAHISYAADFPRLAQVSLQAFLKGSRNDAATRLVDNVVAKGKASPEVAVLAIRHLLGSDRAGDAYAFARTLLEGNGKVEPRLAEAAARAALASDKPVSEALEILEKAKSSAGNDGIFLRAYGELLLSAGRYAEAVDVLAPIVSLRPNTTNTRLLLARALKHAHRLEEACTEMLTAVKLDPSVTNRSSAVALLLQVGREAEAKQLYGDMVSERKNKLTRTFSAGLAALDARLDEVKLPQRRLDWAWEIVSQKLGYPPSPNREDWDRRAKWGHLLDKLIQDWLECSIDQAGEIASFFNVSDANRNTVIEARDEGKGVLLVSAHIGPMFAGPVAIHSFGTPYRWLSSTPRILTTGFANTLISTADLNEVQVARCVIDSLRAGCLVTLAADGAMSPNAPRITWEGKSITYSPFCAMLSYKTKVPTIFTSPLWAENQFRFVVKRLPTAEAGEGLRQFSSRWQQAFFEEVTNVLVTGPENLRLNGGLWRNI</sequence>
<proteinExistence type="predicted"/>
<gene>
    <name evidence="1" type="ORF">HB778_37645</name>
</gene>
<geneLocation type="plasmid" evidence="1 2">
    <name>p_3</name>
</geneLocation>